<dbReference type="SUPFAM" id="SSF46689">
    <property type="entry name" value="Homeodomain-like"/>
    <property type="match status" value="1"/>
</dbReference>
<feature type="domain" description="HTH myb-type" evidence="8">
    <location>
        <begin position="1"/>
        <end position="32"/>
    </location>
</feature>
<dbReference type="InterPro" id="IPR044676">
    <property type="entry name" value="EOBI/EOBII-like_plant"/>
</dbReference>
<evidence type="ECO:0000256" key="1">
    <source>
        <dbReference type="ARBA" id="ARBA00004123"/>
    </source>
</evidence>
<comment type="caution">
    <text evidence="9">The sequence shown here is derived from an EMBL/GenBank/DDBJ whole genome shotgun (WGS) entry which is preliminary data.</text>
</comment>
<keyword evidence="4" id="KW-0238">DNA-binding</keyword>
<dbReference type="InterPro" id="IPR017930">
    <property type="entry name" value="Myb_dom"/>
</dbReference>
<keyword evidence="10" id="KW-1185">Reference proteome</keyword>
<dbReference type="GO" id="GO:0005634">
    <property type="term" value="C:nucleus"/>
    <property type="evidence" value="ECO:0007669"/>
    <property type="project" value="UniProtKB-SubCell"/>
</dbReference>
<evidence type="ECO:0000256" key="4">
    <source>
        <dbReference type="ARBA" id="ARBA00023125"/>
    </source>
</evidence>
<gene>
    <name evidence="9" type="ORF">RJT34_19296</name>
</gene>
<keyword evidence="2" id="KW-0677">Repeat</keyword>
<dbReference type="Proteomes" id="UP001359559">
    <property type="component" value="Unassembled WGS sequence"/>
</dbReference>
<protein>
    <submittedName>
        <fullName evidence="9">Uncharacterized protein</fullName>
    </submittedName>
</protein>
<feature type="domain" description="Myb-like" evidence="7">
    <location>
        <begin position="4"/>
        <end position="28"/>
    </location>
</feature>
<dbReference type="PANTHER" id="PTHR45675:SF73">
    <property type="entry name" value="MYB TRANSCRIPTION FACTOR"/>
    <property type="match status" value="1"/>
</dbReference>
<dbReference type="Pfam" id="PF00249">
    <property type="entry name" value="Myb_DNA-binding"/>
    <property type="match status" value="1"/>
</dbReference>
<dbReference type="GO" id="GO:0003700">
    <property type="term" value="F:DNA-binding transcription factor activity"/>
    <property type="evidence" value="ECO:0007669"/>
    <property type="project" value="InterPro"/>
</dbReference>
<dbReference type="EMBL" id="JAYKXN010000005">
    <property type="protein sequence ID" value="KAK7284549.1"/>
    <property type="molecule type" value="Genomic_DNA"/>
</dbReference>
<evidence type="ECO:0000256" key="6">
    <source>
        <dbReference type="ARBA" id="ARBA00023242"/>
    </source>
</evidence>
<accession>A0AAN9IQY8</accession>
<dbReference type="PROSITE" id="PS51294">
    <property type="entry name" value="HTH_MYB"/>
    <property type="match status" value="1"/>
</dbReference>
<organism evidence="9 10">
    <name type="scientific">Clitoria ternatea</name>
    <name type="common">Butterfly pea</name>
    <dbReference type="NCBI Taxonomy" id="43366"/>
    <lineage>
        <taxon>Eukaryota</taxon>
        <taxon>Viridiplantae</taxon>
        <taxon>Streptophyta</taxon>
        <taxon>Embryophyta</taxon>
        <taxon>Tracheophyta</taxon>
        <taxon>Spermatophyta</taxon>
        <taxon>Magnoliopsida</taxon>
        <taxon>eudicotyledons</taxon>
        <taxon>Gunneridae</taxon>
        <taxon>Pentapetalae</taxon>
        <taxon>rosids</taxon>
        <taxon>fabids</taxon>
        <taxon>Fabales</taxon>
        <taxon>Fabaceae</taxon>
        <taxon>Papilionoideae</taxon>
        <taxon>50 kb inversion clade</taxon>
        <taxon>NPAAA clade</taxon>
        <taxon>indigoferoid/millettioid clade</taxon>
        <taxon>Phaseoleae</taxon>
        <taxon>Clitoria</taxon>
    </lineage>
</organism>
<keyword evidence="3" id="KW-0805">Transcription regulation</keyword>
<evidence type="ECO:0000313" key="10">
    <source>
        <dbReference type="Proteomes" id="UP001359559"/>
    </source>
</evidence>
<dbReference type="Gene3D" id="1.10.10.60">
    <property type="entry name" value="Homeodomain-like"/>
    <property type="match status" value="1"/>
</dbReference>
<evidence type="ECO:0000256" key="5">
    <source>
        <dbReference type="ARBA" id="ARBA00023163"/>
    </source>
</evidence>
<evidence type="ECO:0000256" key="3">
    <source>
        <dbReference type="ARBA" id="ARBA00023015"/>
    </source>
</evidence>
<evidence type="ECO:0000259" key="7">
    <source>
        <dbReference type="PROSITE" id="PS50090"/>
    </source>
</evidence>
<keyword evidence="5" id="KW-0804">Transcription</keyword>
<evidence type="ECO:0000256" key="2">
    <source>
        <dbReference type="ARBA" id="ARBA00022737"/>
    </source>
</evidence>
<evidence type="ECO:0000313" key="9">
    <source>
        <dbReference type="EMBL" id="KAK7284549.1"/>
    </source>
</evidence>
<sequence length="155" mass="17750">MLYRWSKIARHLPGRTDNEIKNYWRTRVVKVAKQFKCDVDSEHFKDALRNVFMPRLIERIQPPSETHGPPLLDPCLSACSARVHGSSCDSSELPVCSGSEQLDNDVSGLCLDLDNQILTFDGGDLKESLWNDEIENVWLMHELCDDMEIKDKFLA</sequence>
<comment type="subcellular location">
    <subcellularLocation>
        <location evidence="1">Nucleus</location>
    </subcellularLocation>
</comment>
<dbReference type="GO" id="GO:0043565">
    <property type="term" value="F:sequence-specific DNA binding"/>
    <property type="evidence" value="ECO:0007669"/>
    <property type="project" value="InterPro"/>
</dbReference>
<dbReference type="PANTHER" id="PTHR45675">
    <property type="entry name" value="MYB TRANSCRIPTION FACTOR-RELATED-RELATED"/>
    <property type="match status" value="1"/>
</dbReference>
<reference evidence="9 10" key="1">
    <citation type="submission" date="2024-01" db="EMBL/GenBank/DDBJ databases">
        <title>The genomes of 5 underutilized Papilionoideae crops provide insights into root nodulation and disease resistance.</title>
        <authorList>
            <person name="Yuan L."/>
        </authorList>
    </citation>
    <scope>NUCLEOTIDE SEQUENCE [LARGE SCALE GENOMIC DNA]</scope>
    <source>
        <strain evidence="9">LY-2023</strain>
        <tissue evidence="9">Leaf</tissue>
    </source>
</reference>
<dbReference type="AlphaFoldDB" id="A0AAN9IQY8"/>
<dbReference type="CDD" id="cd00167">
    <property type="entry name" value="SANT"/>
    <property type="match status" value="1"/>
</dbReference>
<proteinExistence type="predicted"/>
<evidence type="ECO:0000259" key="8">
    <source>
        <dbReference type="PROSITE" id="PS51294"/>
    </source>
</evidence>
<dbReference type="PROSITE" id="PS50090">
    <property type="entry name" value="MYB_LIKE"/>
    <property type="match status" value="1"/>
</dbReference>
<dbReference type="InterPro" id="IPR009057">
    <property type="entry name" value="Homeodomain-like_sf"/>
</dbReference>
<name>A0AAN9IQY8_CLITE</name>
<keyword evidence="6" id="KW-0539">Nucleus</keyword>
<dbReference type="InterPro" id="IPR001005">
    <property type="entry name" value="SANT/Myb"/>
</dbReference>